<evidence type="ECO:0000313" key="2">
    <source>
        <dbReference type="EMBL" id="KRG42792.1"/>
    </source>
</evidence>
<dbReference type="Pfam" id="PF10604">
    <property type="entry name" value="Polyketide_cyc2"/>
    <property type="match status" value="1"/>
</dbReference>
<feature type="chain" id="PRO_5006391154" evidence="1">
    <location>
        <begin position="22"/>
        <end position="175"/>
    </location>
</feature>
<name>A0A0R0AQN1_9GAMM</name>
<dbReference type="RefSeq" id="WP_054659755.1">
    <property type="nucleotide sequence ID" value="NZ_BAZI01000231.1"/>
</dbReference>
<dbReference type="InterPro" id="IPR023393">
    <property type="entry name" value="START-like_dom_sf"/>
</dbReference>
<dbReference type="InterPro" id="IPR019587">
    <property type="entry name" value="Polyketide_cyclase/dehydratase"/>
</dbReference>
<accession>A0A0R0AQN1</accession>
<keyword evidence="1" id="KW-0732">Signal</keyword>
<dbReference type="EMBL" id="LLXS01000017">
    <property type="protein sequence ID" value="KRG42792.1"/>
    <property type="molecule type" value="Genomic_DNA"/>
</dbReference>
<organism evidence="2 3">
    <name type="scientific">Stenotrophomonas pictorum JCM 9942</name>
    <dbReference type="NCBI Taxonomy" id="1236960"/>
    <lineage>
        <taxon>Bacteria</taxon>
        <taxon>Pseudomonadati</taxon>
        <taxon>Pseudomonadota</taxon>
        <taxon>Gammaproteobacteria</taxon>
        <taxon>Lysobacterales</taxon>
        <taxon>Lysobacteraceae</taxon>
        <taxon>Stenotrophomonas</taxon>
    </lineage>
</organism>
<gene>
    <name evidence="2" type="ORF">ARC78_08890</name>
</gene>
<sequence length="175" mass="18762">MRYAATGIALMVTGLIGSAQAAVKDSTSTGFTVENQVLIQASPAQVWEAMTAQIDHWWPKDHSWWGAASTLTIDPRAGGCFCEIAGGRQAQHLQVVFVDPDKTLRMSGGLGPMQAMGLHGVAEWTLQAEGAATRVSWRYRAGGYTPDDLAKLAPVVDTVQAQQLAGLASWLQQPR</sequence>
<dbReference type="Proteomes" id="UP000050836">
    <property type="component" value="Unassembled WGS sequence"/>
</dbReference>
<feature type="signal peptide" evidence="1">
    <location>
        <begin position="1"/>
        <end position="21"/>
    </location>
</feature>
<keyword evidence="3" id="KW-1185">Reference proteome</keyword>
<comment type="caution">
    <text evidence="2">The sequence shown here is derived from an EMBL/GenBank/DDBJ whole genome shotgun (WGS) entry which is preliminary data.</text>
</comment>
<dbReference type="CDD" id="cd07814">
    <property type="entry name" value="SRPBCC_CalC_Aha1-like"/>
    <property type="match status" value="1"/>
</dbReference>
<reference evidence="2 3" key="1">
    <citation type="submission" date="2015-10" db="EMBL/GenBank/DDBJ databases">
        <title>Genome sequencing and analysis of members of genus Stenotrophomonas.</title>
        <authorList>
            <person name="Patil P.P."/>
            <person name="Midha S."/>
            <person name="Patil P.B."/>
        </authorList>
    </citation>
    <scope>NUCLEOTIDE SEQUENCE [LARGE SCALE GENOMIC DNA]</scope>
    <source>
        <strain evidence="2 3">JCM 9942</strain>
    </source>
</reference>
<dbReference type="Gene3D" id="3.30.530.20">
    <property type="match status" value="1"/>
</dbReference>
<evidence type="ECO:0000256" key="1">
    <source>
        <dbReference type="SAM" id="SignalP"/>
    </source>
</evidence>
<dbReference type="OrthoDB" id="5735475at2"/>
<dbReference type="AlphaFoldDB" id="A0A0R0AQN1"/>
<evidence type="ECO:0000313" key="3">
    <source>
        <dbReference type="Proteomes" id="UP000050836"/>
    </source>
</evidence>
<dbReference type="SUPFAM" id="SSF55961">
    <property type="entry name" value="Bet v1-like"/>
    <property type="match status" value="1"/>
</dbReference>
<protein>
    <submittedName>
        <fullName evidence="2">Polyketide cyclase/dehydrase</fullName>
    </submittedName>
</protein>
<proteinExistence type="predicted"/>